<reference evidence="1 2" key="1">
    <citation type="submission" date="2020-08" db="EMBL/GenBank/DDBJ databases">
        <title>Genome sequence of Phycicoccus endophyticus JCM 31784T.</title>
        <authorList>
            <person name="Hyun D.-W."/>
            <person name="Bae J.-W."/>
        </authorList>
    </citation>
    <scope>NUCLEOTIDE SEQUENCE [LARGE SCALE GENOMIC DNA]</scope>
    <source>
        <strain evidence="1 2">JCM 31784</strain>
    </source>
</reference>
<sequence length="111" mass="12578">MRAQMDAHKATIASGVVRIVIKGLTRGEFRRLLVEHPPREDDPLDVRLGYNSDTFGDALIQACILHTENLDGEPVENRWPDWADDMTNGQWEEVFRACMDLTNEGAPAFPR</sequence>
<keyword evidence="2" id="KW-1185">Reference proteome</keyword>
<organism evidence="1 2">
    <name type="scientific">Phycicoccus endophyticus</name>
    <dbReference type="NCBI Taxonomy" id="1690220"/>
    <lineage>
        <taxon>Bacteria</taxon>
        <taxon>Bacillati</taxon>
        <taxon>Actinomycetota</taxon>
        <taxon>Actinomycetes</taxon>
        <taxon>Micrococcales</taxon>
        <taxon>Intrasporangiaceae</taxon>
        <taxon>Phycicoccus</taxon>
    </lineage>
</organism>
<protein>
    <submittedName>
        <fullName evidence="1">Uncharacterized protein</fullName>
    </submittedName>
</protein>
<dbReference type="EMBL" id="CP060712">
    <property type="protein sequence ID" value="QNN50139.1"/>
    <property type="molecule type" value="Genomic_DNA"/>
</dbReference>
<gene>
    <name evidence="1" type="ORF">H9L10_03525</name>
</gene>
<dbReference type="RefSeq" id="WP_187566771.1">
    <property type="nucleotide sequence ID" value="NZ_CP060712.1"/>
</dbReference>
<evidence type="ECO:0000313" key="1">
    <source>
        <dbReference type="EMBL" id="QNN50139.1"/>
    </source>
</evidence>
<evidence type="ECO:0000313" key="2">
    <source>
        <dbReference type="Proteomes" id="UP000515976"/>
    </source>
</evidence>
<proteinExistence type="predicted"/>
<dbReference type="KEGG" id="pei:H9L10_03525"/>
<name>A0A7G9R3G4_9MICO</name>
<accession>A0A7G9R3G4</accession>
<dbReference type="AlphaFoldDB" id="A0A7G9R3G4"/>
<dbReference type="Proteomes" id="UP000515976">
    <property type="component" value="Chromosome"/>
</dbReference>